<dbReference type="AlphaFoldDB" id="A0A6L2M1Y2"/>
<evidence type="ECO:0000313" key="1">
    <source>
        <dbReference type="EMBL" id="GEU68036.1"/>
    </source>
</evidence>
<sequence>MVVLVGENLEALENVIEDEPHFIPEVINNNLRARGGSMAGRGGGWLAKHSMVLNEGHGGGELLVWGGKYSSESKNGEILKDLMGERCEDIMGLHGEAVWMEPSFNIEGNRLSAECMQQNYFKKNKEF</sequence>
<organism evidence="1">
    <name type="scientific">Tanacetum cinerariifolium</name>
    <name type="common">Dalmatian daisy</name>
    <name type="synonym">Chrysanthemum cinerariifolium</name>
    <dbReference type="NCBI Taxonomy" id="118510"/>
    <lineage>
        <taxon>Eukaryota</taxon>
        <taxon>Viridiplantae</taxon>
        <taxon>Streptophyta</taxon>
        <taxon>Embryophyta</taxon>
        <taxon>Tracheophyta</taxon>
        <taxon>Spermatophyta</taxon>
        <taxon>Magnoliopsida</taxon>
        <taxon>eudicotyledons</taxon>
        <taxon>Gunneridae</taxon>
        <taxon>Pentapetalae</taxon>
        <taxon>asterids</taxon>
        <taxon>campanulids</taxon>
        <taxon>Asterales</taxon>
        <taxon>Asteraceae</taxon>
        <taxon>Asteroideae</taxon>
        <taxon>Anthemideae</taxon>
        <taxon>Anthemidinae</taxon>
        <taxon>Tanacetum</taxon>
    </lineage>
</organism>
<proteinExistence type="predicted"/>
<dbReference type="EMBL" id="BKCJ010005675">
    <property type="protein sequence ID" value="GEU68036.1"/>
    <property type="molecule type" value="Genomic_DNA"/>
</dbReference>
<name>A0A6L2M1Y2_TANCI</name>
<reference evidence="1" key="1">
    <citation type="journal article" date="2019" name="Sci. Rep.">
        <title>Draft genome of Tanacetum cinerariifolium, the natural source of mosquito coil.</title>
        <authorList>
            <person name="Yamashiro T."/>
            <person name="Shiraishi A."/>
            <person name="Satake H."/>
            <person name="Nakayama K."/>
        </authorList>
    </citation>
    <scope>NUCLEOTIDE SEQUENCE</scope>
</reference>
<accession>A0A6L2M1Y2</accession>
<gene>
    <name evidence="1" type="ORF">Tci_040014</name>
</gene>
<protein>
    <submittedName>
        <fullName evidence="1">Uncharacterized protein</fullName>
    </submittedName>
</protein>
<comment type="caution">
    <text evidence="1">The sequence shown here is derived from an EMBL/GenBank/DDBJ whole genome shotgun (WGS) entry which is preliminary data.</text>
</comment>